<dbReference type="InterPro" id="IPR021418">
    <property type="entry name" value="THO_THOC2_C"/>
</dbReference>
<evidence type="ECO:0000259" key="7">
    <source>
        <dbReference type="Pfam" id="PF11262"/>
    </source>
</evidence>
<dbReference type="GO" id="GO:0006397">
    <property type="term" value="P:mRNA processing"/>
    <property type="evidence" value="ECO:0007669"/>
    <property type="project" value="InterPro"/>
</dbReference>
<evidence type="ECO:0000256" key="2">
    <source>
        <dbReference type="ARBA" id="ARBA00007857"/>
    </source>
</evidence>
<dbReference type="GO" id="GO:0006406">
    <property type="term" value="P:mRNA export from nucleus"/>
    <property type="evidence" value="ECO:0007669"/>
    <property type="project" value="InterPro"/>
</dbReference>
<feature type="domain" description="THO complex subunitTHOC2 C-terminal" evidence="7">
    <location>
        <begin position="870"/>
        <end position="1145"/>
    </location>
</feature>
<sequence length="1439" mass="163456">MSEDFEALTQLCLDVIHMRIGPAEGYERVLSKQKQREETRSELLDVLVLTEPEAEFADNSATAKQNFEAFVHLLSNTIIPEDVLRLELDCYKAGKDETTRQLIRLKTKVYFKQAKYNLFREESEGYSKLVTELMEAAEIAGNGGGEYAKIVKQRVLSLIGQFNLDPNRVTDVILEVFENCPRHKIFFIALLKEIEVVREYLCALLGFKYTFYQCDKKRTPYSLYVLTAALIQHDMIDMLKIVGFMVPKQDSIKEGHRNRMINAQERASKAETISTASMPIDSRSFDDGGPSVASSQPISFTTVIQIQEDEDSKLADGFNEEFVLGTNQKLGLACALLESGNWKQAQTLIDRLPEYYAVQASPRLCRALCKVIERSINTFYNSNCSLNIFGSLLKRHKPILEDHGNGLKAVESWDDLGKLSSILWYLGPRIAFRASTNIKLLRLLTVYYQKVEKEELARDEKLNRIFVEVVSECLLPSLTLSDTNVALSEELWQLLQLFPYSWRYWMYSKWNQETARHPEMHIMKGKIYGRTKYVLKRLSKETVKMMGRQLGKLCHIHPATVLSYLLSQVQTFDNFIGPVVDSLRYLTSLEFDVLTYCIISQLADPSKQALKSTDATISPWLQALGTLVGSLYRRYPLELNGMLDYVLNQLKLCKSYDMLLLREIIQNMSWIESISGATKEQIEALGGGDLLKQEAGGYSTATKNRKAAQRLRDALLKGDLAIGLCISIAQQKDNIIFNESQNLPLKLIGEMVDQCSDTLQQLVSFLSVYLKNEEFARRVPSVRELLAEYSLGMDATMCLARPALFSKVFENYEAAKKVTKNSVAEEKDGKTRLDTQQKSDLFGTALDEKMETLAVELKEALPELDAKSPMKLFTVFWMLTMHDIEVPTAAYERTFEALKKQMKEDTHGKSKKADKNLESKLREEQKKQTEHVERVRTWLANKKDDLIEEARANVILEFFIQQCILPRALFSELDAVFCAQFFFLVHEMRILFFPTVLIMDRMLENVAPLIAGLTENEANSLARFLEILLVNAQKWHAEKDVFEKECVGYPGMITKSSMDYQTFRKLCYRWQVRLGKLFVTVLGKEDADYVLIRNCLILMTKLTPAFPLLASAISQMESAAGKLRDREKGKRDDLSLMGASYIGRLKLRNVKIYAVPSDFAPVQIKKTPVIEKIVKKKTEEKADGEPADKKPKVEKNGKGKEAAENGAEKTAEKTEETKERKKRPVKATLYVAPKGGSEAVKKSESQPTTTAPTASEDGEVITPSPPPKKSRISDRLKRPEEVAEKREKGSPDSAVSSASKRSEKSKEKKEILKEKEKEKEKRVGKEKEKEKEKEKKRENGEFKKDPKRKEIAGPTLPDPPPAPKKDEKKTSRKAIEFDLDDVAKPARKERKEERKEKKEEPLPKASRIAEPVARGAGSGSAGSTGRDRDHRGRGDRSFR</sequence>
<evidence type="ECO:0000313" key="11">
    <source>
        <dbReference type="Proteomes" id="UP000005237"/>
    </source>
</evidence>
<comment type="similarity">
    <text evidence="2">Belongs to the THOC2 family.</text>
</comment>
<dbReference type="Pfam" id="PF11262">
    <property type="entry name" value="Tho2"/>
    <property type="match status" value="1"/>
</dbReference>
<feature type="compositionally biased region" description="Basic and acidic residues" evidence="6">
    <location>
        <begin position="1178"/>
        <end position="1219"/>
    </location>
</feature>
<feature type="domain" description="THO complex subunitTHOC2 N-terminal" evidence="8">
    <location>
        <begin position="550"/>
        <end position="624"/>
    </location>
</feature>
<evidence type="ECO:0000313" key="10">
    <source>
        <dbReference type="EnsemblMetazoa" id="CJA01180.1"/>
    </source>
</evidence>
<dbReference type="EnsemblMetazoa" id="CJA01180.1">
    <property type="protein sequence ID" value="CJA01180.1"/>
    <property type="gene ID" value="WBGene00120384"/>
</dbReference>
<name>A0A8R1DFT7_CAEJA</name>
<accession>A0A8R1DFT7</accession>
<dbReference type="InterPro" id="IPR021726">
    <property type="entry name" value="THO_THOC2_N"/>
</dbReference>
<evidence type="ECO:0000256" key="5">
    <source>
        <dbReference type="ARBA" id="ARBA00047033"/>
    </source>
</evidence>
<evidence type="ECO:0000259" key="8">
    <source>
        <dbReference type="Pfam" id="PF11732"/>
    </source>
</evidence>
<dbReference type="GO" id="GO:0000445">
    <property type="term" value="C:THO complex part of transcription export complex"/>
    <property type="evidence" value="ECO:0007669"/>
    <property type="project" value="TreeGrafter"/>
</dbReference>
<feature type="compositionally biased region" description="Basic and acidic residues" evidence="6">
    <location>
        <begin position="1363"/>
        <end position="1402"/>
    </location>
</feature>
<keyword evidence="11" id="KW-1185">Reference proteome</keyword>
<feature type="compositionally biased region" description="Basic and acidic residues" evidence="6">
    <location>
        <begin position="1271"/>
        <end position="1290"/>
    </location>
</feature>
<dbReference type="Pfam" id="PF16134">
    <property type="entry name" value="THOC2_N"/>
    <property type="match status" value="2"/>
</dbReference>
<feature type="compositionally biased region" description="Basic and acidic residues" evidence="6">
    <location>
        <begin position="1425"/>
        <end position="1439"/>
    </location>
</feature>
<dbReference type="PANTHER" id="PTHR21597">
    <property type="entry name" value="THO2 PROTEIN"/>
    <property type="match status" value="1"/>
</dbReference>
<evidence type="ECO:0000256" key="6">
    <source>
        <dbReference type="SAM" id="MobiDB-lite"/>
    </source>
</evidence>
<comment type="subcellular location">
    <subcellularLocation>
        <location evidence="1">Nucleus</location>
    </subcellularLocation>
</comment>
<protein>
    <recommendedName>
        <fullName evidence="3">THO complex subunit 2</fullName>
    </recommendedName>
</protein>
<organism evidence="10 11">
    <name type="scientific">Caenorhabditis japonica</name>
    <dbReference type="NCBI Taxonomy" id="281687"/>
    <lineage>
        <taxon>Eukaryota</taxon>
        <taxon>Metazoa</taxon>
        <taxon>Ecdysozoa</taxon>
        <taxon>Nematoda</taxon>
        <taxon>Chromadorea</taxon>
        <taxon>Rhabditida</taxon>
        <taxon>Rhabditina</taxon>
        <taxon>Rhabditomorpha</taxon>
        <taxon>Rhabditoidea</taxon>
        <taxon>Rhabditidae</taxon>
        <taxon>Peloderinae</taxon>
        <taxon>Caenorhabditis</taxon>
    </lineage>
</organism>
<proteinExistence type="inferred from homology"/>
<evidence type="ECO:0000256" key="4">
    <source>
        <dbReference type="ARBA" id="ARBA00023242"/>
    </source>
</evidence>
<dbReference type="PANTHER" id="PTHR21597:SF0">
    <property type="entry name" value="THO COMPLEX SUBUNIT 2"/>
    <property type="match status" value="1"/>
</dbReference>
<evidence type="ECO:0000259" key="9">
    <source>
        <dbReference type="Pfam" id="PF16134"/>
    </source>
</evidence>
<dbReference type="Pfam" id="PF11732">
    <property type="entry name" value="Thoc2"/>
    <property type="match status" value="1"/>
</dbReference>
<feature type="region of interest" description="Disordered" evidence="6">
    <location>
        <begin position="902"/>
        <end position="926"/>
    </location>
</feature>
<evidence type="ECO:0000256" key="3">
    <source>
        <dbReference type="ARBA" id="ARBA00019596"/>
    </source>
</evidence>
<dbReference type="GO" id="GO:0003729">
    <property type="term" value="F:mRNA binding"/>
    <property type="evidence" value="ECO:0007669"/>
    <property type="project" value="TreeGrafter"/>
</dbReference>
<reference evidence="10" key="2">
    <citation type="submission" date="2022-06" db="UniProtKB">
        <authorList>
            <consortium name="EnsemblMetazoa"/>
        </authorList>
    </citation>
    <scope>IDENTIFICATION</scope>
    <source>
        <strain evidence="10">DF5081</strain>
    </source>
</reference>
<dbReference type="Proteomes" id="UP000005237">
    <property type="component" value="Unassembled WGS sequence"/>
</dbReference>
<keyword evidence="4" id="KW-0539">Nucleus</keyword>
<feature type="region of interest" description="Disordered" evidence="6">
    <location>
        <begin position="1178"/>
        <end position="1439"/>
    </location>
</feature>
<dbReference type="InterPro" id="IPR040007">
    <property type="entry name" value="Tho2"/>
</dbReference>
<feature type="domain" description="THO complex subunit 2 N-terminal" evidence="9">
    <location>
        <begin position="36"/>
        <end position="384"/>
    </location>
</feature>
<evidence type="ECO:0000256" key="1">
    <source>
        <dbReference type="ARBA" id="ARBA00004123"/>
    </source>
</evidence>
<feature type="compositionally biased region" description="Basic and acidic residues" evidence="6">
    <location>
        <begin position="1300"/>
        <end position="1351"/>
    </location>
</feature>
<feature type="domain" description="THO complex subunit 2 N-terminal" evidence="9">
    <location>
        <begin position="406"/>
        <end position="548"/>
    </location>
</feature>
<dbReference type="InterPro" id="IPR032302">
    <property type="entry name" value="THOC2_N"/>
</dbReference>
<comment type="subunit">
    <text evidence="5">Component of the THO subcomplex, which is composed of THOC1, THOC2, THOC3, THOC5, THOC6 and THOC7. The THO subcomplex interacts with DDX39B to form the THO-DDX39B complex which multimerizes into a 28-subunit tetrameric assembly. Component of the transcription/export (TREX) complex at least composed of ALYREF/THOC4, DDX39B, SARNP/CIP29, CHTOP and the THO subcomplex; in the complex interacts with THOC1, THOC3, THOC5, THOC7 and DDX39B. TREX seems to have a dynamic structure involving ATP-dependent remodeling. Interacts with POLDIP3 and ZC3H11A.</text>
</comment>
<reference evidence="11" key="1">
    <citation type="submission" date="2010-08" db="EMBL/GenBank/DDBJ databases">
        <authorList>
            <consortium name="Caenorhabditis japonica Sequencing Consortium"/>
            <person name="Wilson R.K."/>
        </authorList>
    </citation>
    <scope>NUCLEOTIDE SEQUENCE [LARGE SCALE GENOMIC DNA]</scope>
    <source>
        <strain evidence="11">DF5081</strain>
    </source>
</reference>